<evidence type="ECO:0000259" key="13">
    <source>
        <dbReference type="SMART" id="SM00478"/>
    </source>
</evidence>
<dbReference type="RefSeq" id="WP_183539916.1">
    <property type="nucleotide sequence ID" value="NZ_DASWOY010000053.1"/>
</dbReference>
<keyword evidence="6 12" id="KW-0408">Iron</keyword>
<feature type="binding site" evidence="12">
    <location>
        <position position="198"/>
    </location>
    <ligand>
        <name>[4Fe-4S] cluster</name>
        <dbReference type="ChEBI" id="CHEBI:49883"/>
    </ligand>
</feature>
<feature type="domain" description="HhH-GPD" evidence="13">
    <location>
        <begin position="39"/>
        <end position="189"/>
    </location>
</feature>
<keyword evidence="2 12" id="KW-0004">4Fe-4S</keyword>
<dbReference type="InterPro" id="IPR003265">
    <property type="entry name" value="HhH-GPD_domain"/>
</dbReference>
<evidence type="ECO:0000256" key="5">
    <source>
        <dbReference type="ARBA" id="ARBA00022801"/>
    </source>
</evidence>
<dbReference type="InterPro" id="IPR004036">
    <property type="entry name" value="Endonuclease-III-like_CS2"/>
</dbReference>
<evidence type="ECO:0000256" key="9">
    <source>
        <dbReference type="ARBA" id="ARBA00023204"/>
    </source>
</evidence>
<dbReference type="GO" id="GO:0051539">
    <property type="term" value="F:4 iron, 4 sulfur cluster binding"/>
    <property type="evidence" value="ECO:0007669"/>
    <property type="project" value="UniProtKB-UniRule"/>
</dbReference>
<protein>
    <recommendedName>
        <fullName evidence="12">Endonuclease III</fullName>
        <ecNumber evidence="12">4.2.99.18</ecNumber>
    </recommendedName>
    <alternativeName>
        <fullName evidence="12">DNA-(apurinic or apyrimidinic site) lyase</fullName>
    </alternativeName>
</protein>
<comment type="catalytic activity">
    <reaction evidence="12">
        <text>2'-deoxyribonucleotide-(2'-deoxyribose 5'-phosphate)-2'-deoxyribonucleotide-DNA = a 3'-end 2'-deoxyribonucleotide-(2,3-dehydro-2,3-deoxyribose 5'-phosphate)-DNA + a 5'-end 5'-phospho-2'-deoxyribonucleoside-DNA + H(+)</text>
        <dbReference type="Rhea" id="RHEA:66592"/>
        <dbReference type="Rhea" id="RHEA-COMP:13180"/>
        <dbReference type="Rhea" id="RHEA-COMP:16897"/>
        <dbReference type="Rhea" id="RHEA-COMP:17067"/>
        <dbReference type="ChEBI" id="CHEBI:15378"/>
        <dbReference type="ChEBI" id="CHEBI:136412"/>
        <dbReference type="ChEBI" id="CHEBI:157695"/>
        <dbReference type="ChEBI" id="CHEBI:167181"/>
        <dbReference type="EC" id="4.2.99.18"/>
    </reaction>
</comment>
<dbReference type="FunFam" id="1.10.1670.10:FF:000001">
    <property type="entry name" value="Endonuclease III"/>
    <property type="match status" value="1"/>
</dbReference>
<keyword evidence="7 12" id="KW-0411">Iron-sulfur</keyword>
<evidence type="ECO:0000256" key="1">
    <source>
        <dbReference type="ARBA" id="ARBA00008343"/>
    </source>
</evidence>
<evidence type="ECO:0000256" key="10">
    <source>
        <dbReference type="ARBA" id="ARBA00023239"/>
    </source>
</evidence>
<dbReference type="InterPro" id="IPR011257">
    <property type="entry name" value="DNA_glycosylase"/>
</dbReference>
<dbReference type="FunFam" id="1.10.340.30:FF:000001">
    <property type="entry name" value="Endonuclease III"/>
    <property type="match status" value="1"/>
</dbReference>
<dbReference type="SUPFAM" id="SSF48150">
    <property type="entry name" value="DNA-glycosylase"/>
    <property type="match status" value="1"/>
</dbReference>
<feature type="binding site" evidence="12">
    <location>
        <position position="201"/>
    </location>
    <ligand>
        <name>[4Fe-4S] cluster</name>
        <dbReference type="ChEBI" id="CHEBI:49883"/>
    </ligand>
</feature>
<feature type="binding site" evidence="12">
    <location>
        <position position="207"/>
    </location>
    <ligand>
        <name>[4Fe-4S] cluster</name>
        <dbReference type="ChEBI" id="CHEBI:49883"/>
    </ligand>
</feature>
<dbReference type="PROSITE" id="PS01155">
    <property type="entry name" value="ENDONUCLEASE_III_2"/>
    <property type="match status" value="1"/>
</dbReference>
<keyword evidence="11 12" id="KW-0326">Glycosidase</keyword>
<dbReference type="Pfam" id="PF00730">
    <property type="entry name" value="HhH-GPD"/>
    <property type="match status" value="1"/>
</dbReference>
<keyword evidence="10 12" id="KW-0456">Lyase</keyword>
<dbReference type="PANTHER" id="PTHR10359">
    <property type="entry name" value="A/G-SPECIFIC ADENINE GLYCOSYLASE/ENDONUCLEASE III"/>
    <property type="match status" value="1"/>
</dbReference>
<dbReference type="SMART" id="SM00478">
    <property type="entry name" value="ENDO3c"/>
    <property type="match status" value="1"/>
</dbReference>
<evidence type="ECO:0000256" key="2">
    <source>
        <dbReference type="ARBA" id="ARBA00022485"/>
    </source>
</evidence>
<keyword evidence="14" id="KW-0255">Endonuclease</keyword>
<dbReference type="NCBIfam" id="TIGR01083">
    <property type="entry name" value="nth"/>
    <property type="match status" value="1"/>
</dbReference>
<dbReference type="PROSITE" id="PS00764">
    <property type="entry name" value="ENDONUCLEASE_III_1"/>
    <property type="match status" value="1"/>
</dbReference>
<evidence type="ECO:0000256" key="6">
    <source>
        <dbReference type="ARBA" id="ARBA00023004"/>
    </source>
</evidence>
<keyword evidence="5 12" id="KW-0378">Hydrolase</keyword>
<keyword evidence="15" id="KW-1185">Reference proteome</keyword>
<dbReference type="EC" id="4.2.99.18" evidence="12"/>
<dbReference type="Proteomes" id="UP000562464">
    <property type="component" value="Unassembled WGS sequence"/>
</dbReference>
<evidence type="ECO:0000256" key="11">
    <source>
        <dbReference type="ARBA" id="ARBA00023295"/>
    </source>
</evidence>
<dbReference type="AlphaFoldDB" id="A0A841C9A5"/>
<evidence type="ECO:0000313" key="14">
    <source>
        <dbReference type="EMBL" id="MBB5888141.1"/>
    </source>
</evidence>
<evidence type="ECO:0000256" key="12">
    <source>
        <dbReference type="HAMAP-Rule" id="MF_00942"/>
    </source>
</evidence>
<evidence type="ECO:0000256" key="3">
    <source>
        <dbReference type="ARBA" id="ARBA00022723"/>
    </source>
</evidence>
<dbReference type="GO" id="GO:0006285">
    <property type="term" value="P:base-excision repair, AP site formation"/>
    <property type="evidence" value="ECO:0007669"/>
    <property type="project" value="TreeGrafter"/>
</dbReference>
<name>A0A841C9A5_9LACT</name>
<dbReference type="Gene3D" id="1.10.1670.10">
    <property type="entry name" value="Helix-hairpin-Helix base-excision DNA repair enzymes (C-terminal)"/>
    <property type="match status" value="1"/>
</dbReference>
<evidence type="ECO:0000256" key="7">
    <source>
        <dbReference type="ARBA" id="ARBA00023014"/>
    </source>
</evidence>
<accession>A0A841C9A5</accession>
<dbReference type="InterPro" id="IPR004035">
    <property type="entry name" value="Endouclease-III_FeS-bd_BS"/>
</dbReference>
<comment type="cofactor">
    <cofactor evidence="12">
        <name>[4Fe-4S] cluster</name>
        <dbReference type="ChEBI" id="CHEBI:49883"/>
    </cofactor>
    <text evidence="12">Binds 1 [4Fe-4S] cluster.</text>
</comment>
<evidence type="ECO:0000256" key="8">
    <source>
        <dbReference type="ARBA" id="ARBA00023125"/>
    </source>
</evidence>
<evidence type="ECO:0000313" key="15">
    <source>
        <dbReference type="Proteomes" id="UP000562464"/>
    </source>
</evidence>
<sequence>MISKQKFLEALEIINEMFPDAHGELNWNTPFQLLVATILSAQATDKGVNKATVALFEHFPTVTSMANAEIVEIEQFTKTIGLYHNKSKSLKKTAEMLLEWGYSNNELPKDKKELQLLPGVGRKTANVVLGEVYGIPGIAVDTHVERVSKRLSLVKQEASVIEVEEKLMKVIPEDKWVSSHHHLIFFGRYHCTAKNPKCNFCPLIVYCNFGQARMKEGIHV</sequence>
<evidence type="ECO:0000256" key="4">
    <source>
        <dbReference type="ARBA" id="ARBA00022763"/>
    </source>
</evidence>
<dbReference type="GO" id="GO:0003677">
    <property type="term" value="F:DNA binding"/>
    <property type="evidence" value="ECO:0007669"/>
    <property type="project" value="UniProtKB-UniRule"/>
</dbReference>
<dbReference type="InterPro" id="IPR000445">
    <property type="entry name" value="HhH_motif"/>
</dbReference>
<dbReference type="Pfam" id="PF00633">
    <property type="entry name" value="HHH"/>
    <property type="match status" value="1"/>
</dbReference>
<dbReference type="HAMAP" id="MF_00942">
    <property type="entry name" value="Nth"/>
    <property type="match status" value="1"/>
</dbReference>
<dbReference type="InterPro" id="IPR005759">
    <property type="entry name" value="Nth"/>
</dbReference>
<feature type="binding site" evidence="12">
    <location>
        <position position="191"/>
    </location>
    <ligand>
        <name>[4Fe-4S] cluster</name>
        <dbReference type="ChEBI" id="CHEBI:49883"/>
    </ligand>
</feature>
<dbReference type="PANTHER" id="PTHR10359:SF18">
    <property type="entry name" value="ENDONUCLEASE III"/>
    <property type="match status" value="1"/>
</dbReference>
<dbReference type="PIRSF" id="PIRSF001435">
    <property type="entry name" value="Nth"/>
    <property type="match status" value="1"/>
</dbReference>
<dbReference type="CDD" id="cd00056">
    <property type="entry name" value="ENDO3c"/>
    <property type="match status" value="1"/>
</dbReference>
<dbReference type="InterPro" id="IPR023170">
    <property type="entry name" value="HhH_base_excis_C"/>
</dbReference>
<keyword evidence="8 12" id="KW-0238">DNA-binding</keyword>
<keyword evidence="3 12" id="KW-0479">Metal-binding</keyword>
<reference evidence="14 15" key="1">
    <citation type="submission" date="2020-08" db="EMBL/GenBank/DDBJ databases">
        <title>Genomic Encyclopedia of Type Strains, Phase IV (KMG-IV): sequencing the most valuable type-strain genomes for metagenomic binning, comparative biology and taxonomic classification.</title>
        <authorList>
            <person name="Goeker M."/>
        </authorList>
    </citation>
    <scope>NUCLEOTIDE SEQUENCE [LARGE SCALE GENOMIC DNA]</scope>
    <source>
        <strain evidence="14 15">DSM 14925</strain>
    </source>
</reference>
<keyword evidence="14" id="KW-0540">Nuclease</keyword>
<dbReference type="Gene3D" id="1.10.340.30">
    <property type="entry name" value="Hypothetical protein, domain 2"/>
    <property type="match status" value="1"/>
</dbReference>
<keyword evidence="4 12" id="KW-0227">DNA damage</keyword>
<organism evidence="14 15">
    <name type="scientific">Lactovum miscens</name>
    <dbReference type="NCBI Taxonomy" id="190387"/>
    <lineage>
        <taxon>Bacteria</taxon>
        <taxon>Bacillati</taxon>
        <taxon>Bacillota</taxon>
        <taxon>Bacilli</taxon>
        <taxon>Lactobacillales</taxon>
        <taxon>Streptococcaceae</taxon>
        <taxon>Lactovum</taxon>
    </lineage>
</organism>
<dbReference type="EMBL" id="JACHHV010000015">
    <property type="protein sequence ID" value="MBB5888141.1"/>
    <property type="molecule type" value="Genomic_DNA"/>
</dbReference>
<comment type="caution">
    <text evidence="14">The sequence shown here is derived from an EMBL/GenBank/DDBJ whole genome shotgun (WGS) entry which is preliminary data.</text>
</comment>
<keyword evidence="9 12" id="KW-0234">DNA repair</keyword>
<dbReference type="GO" id="GO:0140078">
    <property type="term" value="F:class I DNA-(apurinic or apyrimidinic site) endonuclease activity"/>
    <property type="evidence" value="ECO:0007669"/>
    <property type="project" value="UniProtKB-EC"/>
</dbReference>
<comment type="similarity">
    <text evidence="1 12">Belongs to the Nth/MutY family.</text>
</comment>
<proteinExistence type="inferred from homology"/>
<dbReference type="GO" id="GO:0046872">
    <property type="term" value="F:metal ion binding"/>
    <property type="evidence" value="ECO:0007669"/>
    <property type="project" value="UniProtKB-KW"/>
</dbReference>
<comment type="function">
    <text evidence="12">DNA repair enzyme that has both DNA N-glycosylase activity and AP-lyase activity. The DNA N-glycosylase activity releases various damaged pyrimidines from DNA by cleaving the N-glycosidic bond, leaving an AP (apurinic/apyrimidinic) site. The AP-lyase activity cleaves the phosphodiester bond 3' to the AP site by a beta-elimination, leaving a 3'-terminal unsaturated sugar and a product with a terminal 5'-phosphate.</text>
</comment>
<gene>
    <name evidence="12" type="primary">nth</name>
    <name evidence="14" type="ORF">HNQ37_001033</name>
</gene>
<dbReference type="GO" id="GO:0019104">
    <property type="term" value="F:DNA N-glycosylase activity"/>
    <property type="evidence" value="ECO:0007669"/>
    <property type="project" value="UniProtKB-UniRule"/>
</dbReference>